<keyword evidence="1" id="KW-0175">Coiled coil</keyword>
<feature type="coiled-coil region" evidence="1">
    <location>
        <begin position="117"/>
        <end position="144"/>
    </location>
</feature>
<organism evidence="2 3">
    <name type="scientific">Ditylenchus dipsaci</name>
    <dbReference type="NCBI Taxonomy" id="166011"/>
    <lineage>
        <taxon>Eukaryota</taxon>
        <taxon>Metazoa</taxon>
        <taxon>Ecdysozoa</taxon>
        <taxon>Nematoda</taxon>
        <taxon>Chromadorea</taxon>
        <taxon>Rhabditida</taxon>
        <taxon>Tylenchina</taxon>
        <taxon>Tylenchomorpha</taxon>
        <taxon>Sphaerularioidea</taxon>
        <taxon>Anguinidae</taxon>
        <taxon>Anguininae</taxon>
        <taxon>Ditylenchus</taxon>
    </lineage>
</organism>
<dbReference type="Proteomes" id="UP000887574">
    <property type="component" value="Unplaced"/>
</dbReference>
<keyword evidence="2" id="KW-1185">Reference proteome</keyword>
<reference evidence="3" key="1">
    <citation type="submission" date="2022-11" db="UniProtKB">
        <authorList>
            <consortium name="WormBaseParasite"/>
        </authorList>
    </citation>
    <scope>IDENTIFICATION</scope>
</reference>
<dbReference type="AlphaFoldDB" id="A0A915E8G6"/>
<accession>A0A915E8G6</accession>
<evidence type="ECO:0000313" key="2">
    <source>
        <dbReference type="Proteomes" id="UP000887574"/>
    </source>
</evidence>
<name>A0A915E8G6_9BILA</name>
<evidence type="ECO:0000313" key="3">
    <source>
        <dbReference type="WBParaSite" id="jg3175"/>
    </source>
</evidence>
<dbReference type="WBParaSite" id="jg3175">
    <property type="protein sequence ID" value="jg3175"/>
    <property type="gene ID" value="jg3175"/>
</dbReference>
<evidence type="ECO:0000256" key="1">
    <source>
        <dbReference type="SAM" id="Coils"/>
    </source>
</evidence>
<sequence length="154" mass="18165">MLCCECKQKEIPSRKKVAQLAELHKPITRSQAPAKQGENAWTVHQETVKLREWERARCEMLELRRIRPFVSSVHGPKEKYESYLSFFMSFAGVPRPPRLRDGLRIQEKTATDLDSMKSEIKNQGQRTQDTIRDIEKQMQKLMQKQKQMLTFMDI</sequence>
<protein>
    <submittedName>
        <fullName evidence="3">Uncharacterized protein</fullName>
    </submittedName>
</protein>
<proteinExistence type="predicted"/>